<reference evidence="7 8" key="1">
    <citation type="submission" date="2020-08" db="EMBL/GenBank/DDBJ databases">
        <title>Description of novel Flavobacterium F-400 isolate.</title>
        <authorList>
            <person name="Saticioglu I."/>
            <person name="Duman M."/>
            <person name="Altun S."/>
        </authorList>
    </citation>
    <scope>NUCLEOTIDE SEQUENCE [LARGE SCALE GENOMIC DNA]</scope>
    <source>
        <strain evidence="7 8">F-400</strain>
    </source>
</reference>
<organism evidence="7 8">
    <name type="scientific">Flavobacterium turcicum</name>
    <dbReference type="NCBI Taxonomy" id="2764718"/>
    <lineage>
        <taxon>Bacteria</taxon>
        <taxon>Pseudomonadati</taxon>
        <taxon>Bacteroidota</taxon>
        <taxon>Flavobacteriia</taxon>
        <taxon>Flavobacteriales</taxon>
        <taxon>Flavobacteriaceae</taxon>
        <taxon>Flavobacterium</taxon>
    </lineage>
</organism>
<evidence type="ECO:0000256" key="1">
    <source>
        <dbReference type="ARBA" id="ARBA00003416"/>
    </source>
</evidence>
<keyword evidence="6" id="KW-1133">Transmembrane helix</keyword>
<comment type="caution">
    <text evidence="7">The sequence shown here is derived from an EMBL/GenBank/DDBJ whole genome shotgun (WGS) entry which is preliminary data.</text>
</comment>
<evidence type="ECO:0000313" key="8">
    <source>
        <dbReference type="Proteomes" id="UP000621670"/>
    </source>
</evidence>
<feature type="coiled-coil region" evidence="5">
    <location>
        <begin position="34"/>
        <end position="125"/>
    </location>
</feature>
<dbReference type="PANTHER" id="PTHR30563:SF0">
    <property type="entry name" value="DNA RECOMBINATION PROTEIN RMUC"/>
    <property type="match status" value="1"/>
</dbReference>
<gene>
    <name evidence="7" type="primary">rmuC</name>
    <name evidence="7" type="ORF">H8R26_14195</name>
</gene>
<comment type="function">
    <text evidence="1">Involved in DNA recombination.</text>
</comment>
<name>A0ABR7JJ97_9FLAO</name>
<accession>A0ABR7JJ97</accession>
<evidence type="ECO:0000256" key="2">
    <source>
        <dbReference type="ARBA" id="ARBA00009840"/>
    </source>
</evidence>
<keyword evidence="4" id="KW-0233">DNA recombination</keyword>
<dbReference type="InterPro" id="IPR003798">
    <property type="entry name" value="DNA_recombination_RmuC"/>
</dbReference>
<sequence>MTNLLTFLFVFIVALGIGIFIGKLLFTAQAKGEKISLEEKILALTQQYSQVKEQASIEKLQFEKRIEVTNDEKERIRNEKDSLAIQLSKKEVDFENLWERNKEQKEEVEQLQAKFTKEFENLANKILEEKSNKFTEQNRENMKNILSPLQDKIQLFEKKVEDTHKESIDYHAALRQQILGLREMNIQMSKETINLTKALKGDSKMQGNWGELVLERVLEKSGLEKGREYEVQQAFTTEEGNRVFPDVVINLPDGKKMIVDSKVSLTAYEKYSNEEDDTIRLGWLKEHVNSIKRHVEQLGNKNYHDLYHIESPDFVLLFIPIEPAFAVALNEDNSLYNKAFEKNIVIVTPSTLLATLRTIDSMWTNQKQQENALEIARQAGALYDKFEGFVNDLIKIGKKIDESKTEYAAAMNKLVEGKGNLITSVEKLKKMGAKAKKALPESIINRAEKDENKLLN</sequence>
<dbReference type="RefSeq" id="WP_166137105.1">
    <property type="nucleotide sequence ID" value="NZ_JAAOBY010000006.1"/>
</dbReference>
<dbReference type="Proteomes" id="UP000621670">
    <property type="component" value="Unassembled WGS sequence"/>
</dbReference>
<keyword evidence="6" id="KW-0472">Membrane</keyword>
<keyword evidence="3 5" id="KW-0175">Coiled coil</keyword>
<comment type="similarity">
    <text evidence="2">Belongs to the RmuC family.</text>
</comment>
<keyword evidence="6" id="KW-0812">Transmembrane</keyword>
<evidence type="ECO:0000256" key="6">
    <source>
        <dbReference type="SAM" id="Phobius"/>
    </source>
</evidence>
<evidence type="ECO:0000313" key="7">
    <source>
        <dbReference type="EMBL" id="MBC5864574.1"/>
    </source>
</evidence>
<dbReference type="PANTHER" id="PTHR30563">
    <property type="entry name" value="DNA RECOMBINATION PROTEIN RMUC"/>
    <property type="match status" value="1"/>
</dbReference>
<dbReference type="EMBL" id="JACRUM010000011">
    <property type="protein sequence ID" value="MBC5864574.1"/>
    <property type="molecule type" value="Genomic_DNA"/>
</dbReference>
<feature type="transmembrane region" description="Helical" evidence="6">
    <location>
        <begin position="6"/>
        <end position="26"/>
    </location>
</feature>
<protein>
    <submittedName>
        <fullName evidence="7">DNA recombination protein RmuC</fullName>
    </submittedName>
</protein>
<proteinExistence type="inferred from homology"/>
<evidence type="ECO:0000256" key="3">
    <source>
        <dbReference type="ARBA" id="ARBA00023054"/>
    </source>
</evidence>
<keyword evidence="8" id="KW-1185">Reference proteome</keyword>
<dbReference type="Pfam" id="PF02646">
    <property type="entry name" value="RmuC"/>
    <property type="match status" value="1"/>
</dbReference>
<evidence type="ECO:0000256" key="4">
    <source>
        <dbReference type="ARBA" id="ARBA00023172"/>
    </source>
</evidence>
<evidence type="ECO:0000256" key="5">
    <source>
        <dbReference type="SAM" id="Coils"/>
    </source>
</evidence>